<organism evidence="2 3">
    <name type="scientific">Bordetella genomosp. 8</name>
    <dbReference type="NCBI Taxonomy" id="1416806"/>
    <lineage>
        <taxon>Bacteria</taxon>
        <taxon>Pseudomonadati</taxon>
        <taxon>Pseudomonadota</taxon>
        <taxon>Betaproteobacteria</taxon>
        <taxon>Burkholderiales</taxon>
        <taxon>Alcaligenaceae</taxon>
        <taxon>Bordetella</taxon>
    </lineage>
</organism>
<accession>A0A1W6YHH4</accession>
<dbReference type="InterPro" id="IPR005064">
    <property type="entry name" value="BUG"/>
</dbReference>
<keyword evidence="3" id="KW-1185">Reference proteome</keyword>
<dbReference type="CDD" id="cd13578">
    <property type="entry name" value="PBP2_Bug27"/>
    <property type="match status" value="1"/>
</dbReference>
<dbReference type="Gene3D" id="3.40.190.10">
    <property type="entry name" value="Periplasmic binding protein-like II"/>
    <property type="match status" value="1"/>
</dbReference>
<dbReference type="Pfam" id="PF03401">
    <property type="entry name" value="TctC"/>
    <property type="match status" value="1"/>
</dbReference>
<evidence type="ECO:0000313" key="2">
    <source>
        <dbReference type="EMBL" id="ARP80565.1"/>
    </source>
</evidence>
<dbReference type="KEGG" id="bgv:CAL12_06775"/>
<evidence type="ECO:0000313" key="3">
    <source>
        <dbReference type="Proteomes" id="UP000194151"/>
    </source>
</evidence>
<dbReference type="PANTHER" id="PTHR42928">
    <property type="entry name" value="TRICARBOXYLATE-BINDING PROTEIN"/>
    <property type="match status" value="1"/>
</dbReference>
<evidence type="ECO:0000256" key="1">
    <source>
        <dbReference type="ARBA" id="ARBA00006987"/>
    </source>
</evidence>
<dbReference type="AlphaFoldDB" id="A0A1W6YHH4"/>
<dbReference type="PANTHER" id="PTHR42928:SF5">
    <property type="entry name" value="BLR1237 PROTEIN"/>
    <property type="match status" value="1"/>
</dbReference>
<dbReference type="InterPro" id="IPR042100">
    <property type="entry name" value="Bug_dom1"/>
</dbReference>
<sequence length="340" mass="36275">MQGSLARRARRTQQNQETTIMKLASLIVAGMTALVVGGAAQAAYPDHPIHVIVPFPPGGSTDVVTRIVVAKAQELLGQNIIVENRGGAGSIIGSDYVAKAAPDGYTLLVGQTAFAVNASLREKLPYDTVKDFTPIALMADHPGVFLAQYTKPYNTFQEFIAYAKANPGKVVYSSAGTGSWPHLSMAMLAKDAGLQMVHVPYQGTGPAKADLIAGRVDVKIEAYATSMGMVKDGKLKVLAVTSAQRDPILPDVPTIAELGYPGYETSYWIGLLGPAGIPADVSAKLEKVFLQAVNDPEVKQKLEAQTIHPHALPAKDLQALIHKEIDKWAAVIKDSNIDKQ</sequence>
<protein>
    <recommendedName>
        <fullName evidence="4">ABC transporter substrate-binding protein</fullName>
    </recommendedName>
</protein>
<dbReference type="STRING" id="1416806.CAL12_06775"/>
<proteinExistence type="inferred from homology"/>
<reference evidence="2 3" key="1">
    <citation type="submission" date="2017-05" db="EMBL/GenBank/DDBJ databases">
        <title>Complete and WGS of Bordetella genogroups.</title>
        <authorList>
            <person name="Spilker T."/>
            <person name="LiPuma J."/>
        </authorList>
    </citation>
    <scope>NUCLEOTIDE SEQUENCE [LARGE SCALE GENOMIC DNA]</scope>
    <source>
        <strain evidence="2 3">AU19157</strain>
    </source>
</reference>
<comment type="similarity">
    <text evidence="1">Belongs to the UPF0065 (bug) family.</text>
</comment>
<dbReference type="Gene3D" id="3.40.190.150">
    <property type="entry name" value="Bordetella uptake gene, domain 1"/>
    <property type="match status" value="1"/>
</dbReference>
<evidence type="ECO:0008006" key="4">
    <source>
        <dbReference type="Google" id="ProtNLM"/>
    </source>
</evidence>
<dbReference type="EMBL" id="CP021108">
    <property type="protein sequence ID" value="ARP80565.1"/>
    <property type="molecule type" value="Genomic_DNA"/>
</dbReference>
<dbReference type="PIRSF" id="PIRSF017082">
    <property type="entry name" value="YflP"/>
    <property type="match status" value="1"/>
</dbReference>
<dbReference type="SUPFAM" id="SSF53850">
    <property type="entry name" value="Periplasmic binding protein-like II"/>
    <property type="match status" value="1"/>
</dbReference>
<gene>
    <name evidence="2" type="ORF">CAL12_06775</name>
</gene>
<name>A0A1W6YHH4_9BORD</name>
<dbReference type="Proteomes" id="UP000194151">
    <property type="component" value="Chromosome"/>
</dbReference>